<comment type="similarity">
    <text evidence="1">Belongs to the UPF0489 family.</text>
</comment>
<dbReference type="Pfam" id="PF12640">
    <property type="entry name" value="UPF0489"/>
    <property type="match status" value="1"/>
</dbReference>
<reference evidence="2 3" key="1">
    <citation type="submission" date="2020-08" db="EMBL/GenBank/DDBJ databases">
        <authorList>
            <person name="Hejnol A."/>
        </authorList>
    </citation>
    <scope>NUCLEOTIDE SEQUENCE [LARGE SCALE GENOMIC DNA]</scope>
</reference>
<evidence type="ECO:0000256" key="1">
    <source>
        <dbReference type="ARBA" id="ARBA00007099"/>
    </source>
</evidence>
<protein>
    <submittedName>
        <fullName evidence="2">DgyrCDS13336</fullName>
    </submittedName>
</protein>
<organism evidence="2 3">
    <name type="scientific">Dimorphilus gyrociliatus</name>
    <dbReference type="NCBI Taxonomy" id="2664684"/>
    <lineage>
        <taxon>Eukaryota</taxon>
        <taxon>Metazoa</taxon>
        <taxon>Spiralia</taxon>
        <taxon>Lophotrochozoa</taxon>
        <taxon>Annelida</taxon>
        <taxon>Polychaeta</taxon>
        <taxon>Polychaeta incertae sedis</taxon>
        <taxon>Dinophilidae</taxon>
        <taxon>Dimorphilus</taxon>
    </lineage>
</organism>
<dbReference type="PANTHER" id="PTHR13225">
    <property type="entry name" value="MISEXPRESSION SUPPRESSOR OF RAS 6"/>
    <property type="match status" value="1"/>
</dbReference>
<dbReference type="EMBL" id="CAJFCJ010000024">
    <property type="protein sequence ID" value="CAD5125095.1"/>
    <property type="molecule type" value="Genomic_DNA"/>
</dbReference>
<proteinExistence type="inferred from homology"/>
<dbReference type="PANTHER" id="PTHR13225:SF3">
    <property type="entry name" value="UPF0489 PROTEIN C5ORF22"/>
    <property type="match status" value="1"/>
</dbReference>
<keyword evidence="3" id="KW-1185">Reference proteome</keyword>
<dbReference type="AlphaFoldDB" id="A0A7I8WAD6"/>
<name>A0A7I8WAD6_9ANNE</name>
<accession>A0A7I8WAD6</accession>
<sequence>MSSIHIVDDHDRALEVIYKEIGSKRIPFEGLVLVHFDAHPDLLIPAIKANDIYNKDIVFQLSIITVKNLYYSQTEESFNNSNDLNYRNTDIASWIIPATYAGHIKKVIWLKPPWVEDLFGGFCSFQVGKHRDTGDIRVSCESEYFIQELFYSPKDELVNRRSVDIEEFTVNSDNLKDITECIRKENQEHLLLDIDLDFFSTLNPLKNLFGLELFSFLSEKYRCEFPQSLQPLEKVQQRREQLNILWNWMLKNHTTNFKDAHLNDDMKNKLTYLINKNGLEWVHHTAMACDDNNPLPEHLSSESEIEEMEKHFEFIIRKTFRKENQSLITVAR</sequence>
<evidence type="ECO:0000313" key="3">
    <source>
        <dbReference type="Proteomes" id="UP000549394"/>
    </source>
</evidence>
<evidence type="ECO:0000313" key="2">
    <source>
        <dbReference type="EMBL" id="CAD5125095.1"/>
    </source>
</evidence>
<gene>
    <name evidence="2" type="ORF">DGYR_LOCUS12535</name>
</gene>
<dbReference type="Proteomes" id="UP000549394">
    <property type="component" value="Unassembled WGS sequence"/>
</dbReference>
<dbReference type="OrthoDB" id="418142at2759"/>
<dbReference type="InterPro" id="IPR024131">
    <property type="entry name" value="UPF0489"/>
</dbReference>
<comment type="caution">
    <text evidence="2">The sequence shown here is derived from an EMBL/GenBank/DDBJ whole genome shotgun (WGS) entry which is preliminary data.</text>
</comment>